<comment type="caution">
    <text evidence="2">The sequence shown here is derived from an EMBL/GenBank/DDBJ whole genome shotgun (WGS) entry which is preliminary data.</text>
</comment>
<feature type="signal peptide" evidence="1">
    <location>
        <begin position="1"/>
        <end position="16"/>
    </location>
</feature>
<evidence type="ECO:0000313" key="3">
    <source>
        <dbReference type="Proteomes" id="UP000886520"/>
    </source>
</evidence>
<evidence type="ECO:0000256" key="1">
    <source>
        <dbReference type="SAM" id="SignalP"/>
    </source>
</evidence>
<evidence type="ECO:0000313" key="2">
    <source>
        <dbReference type="EMBL" id="KAI5073149.1"/>
    </source>
</evidence>
<dbReference type="AlphaFoldDB" id="A0A9D4ZF54"/>
<name>A0A9D4ZF54_ADICA</name>
<keyword evidence="3" id="KW-1185">Reference proteome</keyword>
<dbReference type="Proteomes" id="UP000886520">
    <property type="component" value="Chromosome 11"/>
</dbReference>
<accession>A0A9D4ZF54</accession>
<sequence length="74" mass="8144">MRRKTIVMLMKALALGEDIGLITDAGVEVDRGVAKAELIISCIPQARISTLVDYGSHRTSLNQRGKEETFNSRV</sequence>
<protein>
    <submittedName>
        <fullName evidence="2">Uncharacterized protein</fullName>
    </submittedName>
</protein>
<proteinExistence type="predicted"/>
<reference evidence="2" key="1">
    <citation type="submission" date="2021-01" db="EMBL/GenBank/DDBJ databases">
        <title>Adiantum capillus-veneris genome.</title>
        <authorList>
            <person name="Fang Y."/>
            <person name="Liao Q."/>
        </authorList>
    </citation>
    <scope>NUCLEOTIDE SEQUENCE</scope>
    <source>
        <strain evidence="2">H3</strain>
        <tissue evidence="2">Leaf</tissue>
    </source>
</reference>
<organism evidence="2 3">
    <name type="scientific">Adiantum capillus-veneris</name>
    <name type="common">Maidenhair fern</name>
    <dbReference type="NCBI Taxonomy" id="13818"/>
    <lineage>
        <taxon>Eukaryota</taxon>
        <taxon>Viridiplantae</taxon>
        <taxon>Streptophyta</taxon>
        <taxon>Embryophyta</taxon>
        <taxon>Tracheophyta</taxon>
        <taxon>Polypodiopsida</taxon>
        <taxon>Polypodiidae</taxon>
        <taxon>Polypodiales</taxon>
        <taxon>Pteridineae</taxon>
        <taxon>Pteridaceae</taxon>
        <taxon>Vittarioideae</taxon>
        <taxon>Adiantum</taxon>
    </lineage>
</organism>
<gene>
    <name evidence="2" type="ORF">GOP47_0011162</name>
</gene>
<dbReference type="EMBL" id="JABFUD020000011">
    <property type="protein sequence ID" value="KAI5073149.1"/>
    <property type="molecule type" value="Genomic_DNA"/>
</dbReference>
<feature type="chain" id="PRO_5039731529" evidence="1">
    <location>
        <begin position="17"/>
        <end position="74"/>
    </location>
</feature>
<keyword evidence="1" id="KW-0732">Signal</keyword>